<dbReference type="InParanoid" id="A0A6P7H5A4"/>
<dbReference type="Gene3D" id="3.30.70.330">
    <property type="match status" value="1"/>
</dbReference>
<feature type="region of interest" description="Disordered" evidence="3">
    <location>
        <begin position="1"/>
        <end position="31"/>
    </location>
</feature>
<dbReference type="PANTHER" id="PTHR10352">
    <property type="entry name" value="EUKARYOTIC TRANSLATION INITIATION FACTOR 3 SUBUNIT G"/>
    <property type="match status" value="1"/>
</dbReference>
<dbReference type="RefSeq" id="XP_028152873.1">
    <property type="nucleotide sequence ID" value="XM_028297072.1"/>
</dbReference>
<dbReference type="AlphaFoldDB" id="A0A6P7H5A4"/>
<gene>
    <name evidence="5" type="primary">LOC114346309</name>
</gene>
<dbReference type="SUPFAM" id="SSF54928">
    <property type="entry name" value="RNA-binding domain, RBD"/>
    <property type="match status" value="1"/>
</dbReference>
<evidence type="ECO:0000313" key="5">
    <source>
        <dbReference type="RefSeq" id="XP_028152873.1"/>
    </source>
</evidence>
<organism evidence="5">
    <name type="scientific">Diabrotica virgifera virgifera</name>
    <name type="common">western corn rootworm</name>
    <dbReference type="NCBI Taxonomy" id="50390"/>
    <lineage>
        <taxon>Eukaryota</taxon>
        <taxon>Metazoa</taxon>
        <taxon>Ecdysozoa</taxon>
        <taxon>Arthropoda</taxon>
        <taxon>Hexapoda</taxon>
        <taxon>Insecta</taxon>
        <taxon>Pterygota</taxon>
        <taxon>Neoptera</taxon>
        <taxon>Endopterygota</taxon>
        <taxon>Coleoptera</taxon>
        <taxon>Polyphaga</taxon>
        <taxon>Cucujiformia</taxon>
        <taxon>Chrysomeloidea</taxon>
        <taxon>Chrysomelidae</taxon>
        <taxon>Galerucinae</taxon>
        <taxon>Diabroticina</taxon>
        <taxon>Diabroticites</taxon>
        <taxon>Diabrotica</taxon>
    </lineage>
</organism>
<dbReference type="CDD" id="cd12408">
    <property type="entry name" value="RRM_eIF3G_like"/>
    <property type="match status" value="1"/>
</dbReference>
<proteinExistence type="predicted"/>
<dbReference type="InterPro" id="IPR035979">
    <property type="entry name" value="RBD_domain_sf"/>
</dbReference>
<evidence type="ECO:0000256" key="3">
    <source>
        <dbReference type="SAM" id="MobiDB-lite"/>
    </source>
</evidence>
<protein>
    <submittedName>
        <fullName evidence="5">Eukaryotic translation initiation factor 3 subunit G-2-like</fullName>
    </submittedName>
</protein>
<keyword evidence="1 2" id="KW-0694">RNA-binding</keyword>
<dbReference type="PROSITE" id="PS50102">
    <property type="entry name" value="RRM"/>
    <property type="match status" value="1"/>
</dbReference>
<dbReference type="GO" id="GO:0003723">
    <property type="term" value="F:RNA binding"/>
    <property type="evidence" value="ECO:0007669"/>
    <property type="project" value="UniProtKB-UniRule"/>
</dbReference>
<reference evidence="5" key="1">
    <citation type="submission" date="2025-08" db="UniProtKB">
        <authorList>
            <consortium name="RefSeq"/>
        </authorList>
    </citation>
    <scope>IDENTIFICATION</scope>
    <source>
        <tissue evidence="5">Whole insect</tissue>
    </source>
</reference>
<feature type="domain" description="RRM" evidence="4">
    <location>
        <begin position="41"/>
        <end position="117"/>
    </location>
</feature>
<evidence type="ECO:0000256" key="2">
    <source>
        <dbReference type="PROSITE-ProRule" id="PRU00176"/>
    </source>
</evidence>
<dbReference type="InterPro" id="IPR000504">
    <property type="entry name" value="RRM_dom"/>
</dbReference>
<evidence type="ECO:0000259" key="4">
    <source>
        <dbReference type="PROSITE" id="PS50102"/>
    </source>
</evidence>
<dbReference type="InterPro" id="IPR034240">
    <property type="entry name" value="eIF3G_RRM"/>
</dbReference>
<dbReference type="SMART" id="SM00360">
    <property type="entry name" value="RRM"/>
    <property type="match status" value="1"/>
</dbReference>
<feature type="compositionally biased region" description="Basic and acidic residues" evidence="3">
    <location>
        <begin position="20"/>
        <end position="29"/>
    </location>
</feature>
<dbReference type="InterPro" id="IPR012677">
    <property type="entry name" value="Nucleotide-bd_a/b_plait_sf"/>
</dbReference>
<name>A0A6P7H5A4_DIAVI</name>
<accession>A0A6P7H5A4</accession>
<dbReference type="Pfam" id="PF00076">
    <property type="entry name" value="RRM_1"/>
    <property type="match status" value="1"/>
</dbReference>
<evidence type="ECO:0000256" key="1">
    <source>
        <dbReference type="ARBA" id="ARBA00022884"/>
    </source>
</evidence>
<sequence length="124" mass="13739">MVLSVGETGKQGSKCVPPNLRDEGVKRTDGSGVAKRYDSYCAIRIANLSESTTETDLEDLVKQFGPIKKLYLEKDNITGGFKGICYFKFRSHAAKAIAMLHGHGYDHLILNVDYWSKPSPNSNQ</sequence>